<comment type="similarity">
    <text evidence="11">Belongs to the WD repeat LIS1/nudF family.</text>
</comment>
<evidence type="ECO:0000256" key="10">
    <source>
        <dbReference type="ARBA" id="ARBA00023306"/>
    </source>
</evidence>
<dbReference type="PRINTS" id="PR00320">
    <property type="entry name" value="GPROTEINBRPT"/>
</dbReference>
<keyword evidence="5 11" id="KW-0493">Microtubule</keyword>
<dbReference type="PROSITE" id="PS00678">
    <property type="entry name" value="WD_REPEATS_1"/>
    <property type="match status" value="2"/>
</dbReference>
<keyword evidence="1 11" id="KW-0813">Transport</keyword>
<evidence type="ECO:0000256" key="2">
    <source>
        <dbReference type="ARBA" id="ARBA00022490"/>
    </source>
</evidence>
<dbReference type="AlphaFoldDB" id="A0AAF3EJV1"/>
<feature type="repeat" description="WD" evidence="12">
    <location>
        <begin position="309"/>
        <end position="332"/>
    </location>
</feature>
<dbReference type="PROSITE" id="PS50082">
    <property type="entry name" value="WD_REPEATS_2"/>
    <property type="match status" value="7"/>
</dbReference>
<dbReference type="InterPro" id="IPR056795">
    <property type="entry name" value="PAC1-like_LisH-like_dom"/>
</dbReference>
<dbReference type="InterPro" id="IPR036322">
    <property type="entry name" value="WD40_repeat_dom_sf"/>
</dbReference>
<feature type="repeat" description="WD" evidence="12">
    <location>
        <begin position="230"/>
        <end position="271"/>
    </location>
</feature>
<dbReference type="GO" id="GO:0005875">
    <property type="term" value="C:microtubule associated complex"/>
    <property type="evidence" value="ECO:0007669"/>
    <property type="project" value="UniProtKB-UniRule"/>
</dbReference>
<dbReference type="PANTHER" id="PTHR19848:SF8">
    <property type="entry name" value="F-BOX AND WD REPEAT DOMAIN CONTAINING 7"/>
    <property type="match status" value="1"/>
</dbReference>
<dbReference type="GO" id="GO:0005874">
    <property type="term" value="C:microtubule"/>
    <property type="evidence" value="ECO:0007669"/>
    <property type="project" value="UniProtKB-KW"/>
</dbReference>
<dbReference type="InterPro" id="IPR001680">
    <property type="entry name" value="WD40_rpt"/>
</dbReference>
<dbReference type="GO" id="GO:0005813">
    <property type="term" value="C:centrosome"/>
    <property type="evidence" value="ECO:0007669"/>
    <property type="project" value="UniProtKB-SubCell"/>
</dbReference>
<keyword evidence="4 11" id="KW-0132">Cell division</keyword>
<dbReference type="PROSITE" id="PS50294">
    <property type="entry name" value="WD_REPEATS_REGION"/>
    <property type="match status" value="6"/>
</dbReference>
<dbReference type="GO" id="GO:0000132">
    <property type="term" value="P:establishment of mitotic spindle orientation"/>
    <property type="evidence" value="ECO:0007669"/>
    <property type="project" value="UniProtKB-UniRule"/>
</dbReference>
<evidence type="ECO:0000256" key="6">
    <source>
        <dbReference type="ARBA" id="ARBA00022737"/>
    </source>
</evidence>
<dbReference type="InterPro" id="IPR006594">
    <property type="entry name" value="LisH"/>
</dbReference>
<feature type="repeat" description="WD" evidence="12">
    <location>
        <begin position="188"/>
        <end position="229"/>
    </location>
</feature>
<keyword evidence="3 12" id="KW-0853">WD repeat</keyword>
<evidence type="ECO:0000256" key="9">
    <source>
        <dbReference type="ARBA" id="ARBA00023212"/>
    </source>
</evidence>
<dbReference type="SMART" id="SM00667">
    <property type="entry name" value="LisH"/>
    <property type="match status" value="1"/>
</dbReference>
<evidence type="ECO:0000256" key="11">
    <source>
        <dbReference type="HAMAP-Rule" id="MF_03141"/>
    </source>
</evidence>
<evidence type="ECO:0000256" key="12">
    <source>
        <dbReference type="PROSITE-ProRule" id="PRU00221"/>
    </source>
</evidence>
<comment type="function">
    <text evidence="11">Positively regulates the activity of the minus-end directed microtubule motor protein dynein. May enhance dynein-mediated microtubule sliding by targeting dynein to the microtubule plus end. Required for several dynein- and microtubule-dependent processes.</text>
</comment>
<dbReference type="PROSITE" id="PS50896">
    <property type="entry name" value="LISH"/>
    <property type="match status" value="1"/>
</dbReference>
<reference evidence="15" key="1">
    <citation type="submission" date="2024-02" db="UniProtKB">
        <authorList>
            <consortium name="WormBaseParasite"/>
        </authorList>
    </citation>
    <scope>IDENTIFICATION</scope>
</reference>
<feature type="domain" description="PAC1-like LisH-like dimerisation" evidence="13">
    <location>
        <begin position="7"/>
        <end position="40"/>
    </location>
</feature>
<keyword evidence="8 11" id="KW-0175">Coiled coil</keyword>
<keyword evidence="14" id="KW-1185">Reference proteome</keyword>
<keyword evidence="10 11" id="KW-0131">Cell cycle</keyword>
<name>A0AAF3EJV1_9BILA</name>
<dbReference type="SUPFAM" id="SSF50978">
    <property type="entry name" value="WD40 repeat-like"/>
    <property type="match status" value="1"/>
</dbReference>
<dbReference type="Pfam" id="PF24951">
    <property type="entry name" value="LisH_PAC1"/>
    <property type="match status" value="1"/>
</dbReference>
<evidence type="ECO:0000256" key="7">
    <source>
        <dbReference type="ARBA" id="ARBA00022776"/>
    </source>
</evidence>
<feature type="repeat" description="WD" evidence="12">
    <location>
        <begin position="333"/>
        <end position="374"/>
    </location>
</feature>
<dbReference type="SUPFAM" id="SSF109925">
    <property type="entry name" value="Lissencephaly-1 protein (Lis-1, PAF-AH alpha) N-terminal domain"/>
    <property type="match status" value="1"/>
</dbReference>
<dbReference type="GO" id="GO:0051012">
    <property type="term" value="P:microtubule sliding"/>
    <property type="evidence" value="ECO:0007669"/>
    <property type="project" value="UniProtKB-UniRule"/>
</dbReference>
<feature type="coiled-coil region" evidence="11">
    <location>
        <begin position="49"/>
        <end position="76"/>
    </location>
</feature>
<comment type="domain">
    <text evidence="11">Dimerization mediated by the LisH domain may be required to activate dynein.</text>
</comment>
<accession>A0AAF3EJV1</accession>
<keyword evidence="7 11" id="KW-0498">Mitosis</keyword>
<dbReference type="GO" id="GO:0070840">
    <property type="term" value="F:dynein complex binding"/>
    <property type="evidence" value="ECO:0007669"/>
    <property type="project" value="UniProtKB-UniRule"/>
</dbReference>
<dbReference type="PANTHER" id="PTHR19848">
    <property type="entry name" value="WD40 REPEAT PROTEIN"/>
    <property type="match status" value="1"/>
</dbReference>
<sequence>MPTSMGRCEEEINQAIASYLKNKGYSESVNSFTKEANISDVAAKFDGLLEKKWNALLRLQKKNEELERKLSGYVDKEERLTMIPYGKKASAEDRIPRPPEKLTLVGHRSAVNRVIFHPIYNLVISCSDDTSIKVWDCESGDLEKTLRGHTDAVHDLSVNSNGNLLVSCSSDLLVKLWDFTTLECLKSLKGHDHTVSSVAFLPDGEHILSASRDTSIRLWQVNTGYCLFVFRGHEEWVRMLRISPCGNFFATASADHNVLVWSIEKRSVHQTLTGHAHVVECVEWANQMVDPYLKEESTSEERLTVKRLYLASGGRDKKIKLWDATNGICLRDFLGHDNWVRDLKFHPRGKFLLSVADDKKLLIWALDEKRCRKSYEAHEHFVSSIAIHPNTLVATSSVDHSIKLWDSR</sequence>
<dbReference type="CDD" id="cd00200">
    <property type="entry name" value="WD40"/>
    <property type="match status" value="1"/>
</dbReference>
<dbReference type="Pfam" id="PF00400">
    <property type="entry name" value="WD40"/>
    <property type="match status" value="7"/>
</dbReference>
<evidence type="ECO:0000256" key="1">
    <source>
        <dbReference type="ARBA" id="ARBA00022448"/>
    </source>
</evidence>
<comment type="subunit">
    <text evidence="11">May be a component of a dynein regulatory complex composed of at least lis-1 and nud-2. Interacts with nud-2.</text>
</comment>
<evidence type="ECO:0000313" key="15">
    <source>
        <dbReference type="WBParaSite" id="MBELARI_LOCUS14284"/>
    </source>
</evidence>
<evidence type="ECO:0000256" key="5">
    <source>
        <dbReference type="ARBA" id="ARBA00022701"/>
    </source>
</evidence>
<organism evidence="14 15">
    <name type="scientific">Mesorhabditis belari</name>
    <dbReference type="NCBI Taxonomy" id="2138241"/>
    <lineage>
        <taxon>Eukaryota</taxon>
        <taxon>Metazoa</taxon>
        <taxon>Ecdysozoa</taxon>
        <taxon>Nematoda</taxon>
        <taxon>Chromadorea</taxon>
        <taxon>Rhabditida</taxon>
        <taxon>Rhabditina</taxon>
        <taxon>Rhabditomorpha</taxon>
        <taxon>Rhabditoidea</taxon>
        <taxon>Rhabditidae</taxon>
        <taxon>Mesorhabditinae</taxon>
        <taxon>Mesorhabditis</taxon>
    </lineage>
</organism>
<feature type="repeat" description="WD" evidence="12">
    <location>
        <begin position="375"/>
        <end position="408"/>
    </location>
</feature>
<feature type="repeat" description="WD" evidence="12">
    <location>
        <begin position="104"/>
        <end position="145"/>
    </location>
</feature>
<feature type="repeat" description="WD" evidence="12">
    <location>
        <begin position="146"/>
        <end position="187"/>
    </location>
</feature>
<dbReference type="InterPro" id="IPR037190">
    <property type="entry name" value="LIS1_N"/>
</dbReference>
<dbReference type="GO" id="GO:0005737">
    <property type="term" value="C:cytoplasm"/>
    <property type="evidence" value="ECO:0007669"/>
    <property type="project" value="UniProtKB-UniRule"/>
</dbReference>
<comment type="subcellular location">
    <subcellularLocation>
        <location evidence="11">Cytoplasm</location>
        <location evidence="11">Cytoskeleton</location>
    </subcellularLocation>
    <subcellularLocation>
        <location evidence="11">Cytoplasm</location>
        <location evidence="11">Cytoskeleton</location>
        <location evidence="11">Microtubule organizing center</location>
        <location evidence="11">Centrosome</location>
    </subcellularLocation>
    <text evidence="11">Localizes to the plus end of microtubules and to the centrosome.</text>
</comment>
<dbReference type="Gene3D" id="1.20.960.30">
    <property type="match status" value="1"/>
</dbReference>
<dbReference type="WBParaSite" id="MBELARI_LOCUS14284">
    <property type="protein sequence ID" value="MBELARI_LOCUS14284"/>
    <property type="gene ID" value="MBELARI_LOCUS14284"/>
</dbReference>
<proteinExistence type="inferred from homology"/>
<dbReference type="InterPro" id="IPR019775">
    <property type="entry name" value="WD40_repeat_CS"/>
</dbReference>
<keyword evidence="6" id="KW-0677">Repeat</keyword>
<dbReference type="InterPro" id="IPR017252">
    <property type="entry name" value="Dynein_regulator_LIS1"/>
</dbReference>
<dbReference type="GO" id="GO:0051301">
    <property type="term" value="P:cell division"/>
    <property type="evidence" value="ECO:0007669"/>
    <property type="project" value="UniProtKB-KW"/>
</dbReference>
<dbReference type="InterPro" id="IPR020472">
    <property type="entry name" value="WD40_PAC1"/>
</dbReference>
<dbReference type="HAMAP" id="MF_03141">
    <property type="entry name" value="lis1"/>
    <property type="match status" value="1"/>
</dbReference>
<evidence type="ECO:0000256" key="3">
    <source>
        <dbReference type="ARBA" id="ARBA00022574"/>
    </source>
</evidence>
<evidence type="ECO:0000256" key="4">
    <source>
        <dbReference type="ARBA" id="ARBA00022618"/>
    </source>
</evidence>
<dbReference type="PIRSF" id="PIRSF037647">
    <property type="entry name" value="Dynein_regulator_Lis1"/>
    <property type="match status" value="1"/>
</dbReference>
<keyword evidence="2 11" id="KW-0963">Cytoplasm</keyword>
<keyword evidence="9 11" id="KW-0206">Cytoskeleton</keyword>
<dbReference type="Proteomes" id="UP000887575">
    <property type="component" value="Unassembled WGS sequence"/>
</dbReference>
<evidence type="ECO:0000313" key="14">
    <source>
        <dbReference type="Proteomes" id="UP000887575"/>
    </source>
</evidence>
<dbReference type="SMART" id="SM00320">
    <property type="entry name" value="WD40"/>
    <property type="match status" value="7"/>
</dbReference>
<evidence type="ECO:0000256" key="8">
    <source>
        <dbReference type="ARBA" id="ARBA00023054"/>
    </source>
</evidence>
<dbReference type="Gene3D" id="2.130.10.10">
    <property type="entry name" value="YVTN repeat-like/Quinoprotein amine dehydrogenase"/>
    <property type="match status" value="1"/>
</dbReference>
<evidence type="ECO:0000259" key="13">
    <source>
        <dbReference type="Pfam" id="PF24951"/>
    </source>
</evidence>
<dbReference type="InterPro" id="IPR015943">
    <property type="entry name" value="WD40/YVTN_repeat-like_dom_sf"/>
</dbReference>
<protein>
    <recommendedName>
        <fullName evidence="11">Lissencephaly-1 homolog</fullName>
    </recommendedName>
</protein>